<protein>
    <submittedName>
        <fullName evidence="1">Uncharacterized protein</fullName>
    </submittedName>
</protein>
<comment type="caution">
    <text evidence="1">The sequence shown here is derived from an EMBL/GenBank/DDBJ whole genome shotgun (WGS) entry which is preliminary data.</text>
</comment>
<proteinExistence type="predicted"/>
<name>A0A1G4BKD6_9PEZI</name>
<keyword evidence="2" id="KW-1185">Reference proteome</keyword>
<dbReference type="Proteomes" id="UP000176998">
    <property type="component" value="Unassembled WGS sequence"/>
</dbReference>
<reference evidence="1 2" key="1">
    <citation type="submission" date="2016-09" db="EMBL/GenBank/DDBJ databases">
        <authorList>
            <person name="Capua I."/>
            <person name="De Benedictis P."/>
            <person name="Joannis T."/>
            <person name="Lombin L.H."/>
            <person name="Cattoli G."/>
        </authorList>
    </citation>
    <scope>NUCLEOTIDE SEQUENCE [LARGE SCALE GENOMIC DNA]</scope>
    <source>
        <strain evidence="1 2">IMI 309357</strain>
    </source>
</reference>
<organism evidence="1 2">
    <name type="scientific">Colletotrichum orchidophilum</name>
    <dbReference type="NCBI Taxonomy" id="1209926"/>
    <lineage>
        <taxon>Eukaryota</taxon>
        <taxon>Fungi</taxon>
        <taxon>Dikarya</taxon>
        <taxon>Ascomycota</taxon>
        <taxon>Pezizomycotina</taxon>
        <taxon>Sordariomycetes</taxon>
        <taxon>Hypocreomycetidae</taxon>
        <taxon>Glomerellales</taxon>
        <taxon>Glomerellaceae</taxon>
        <taxon>Colletotrichum</taxon>
    </lineage>
</organism>
<accession>A0A1G4BKD6</accession>
<sequence length="273" mass="31073">MTPTTASQKARQKPRLLSESELRRFEDCANENETLADCWASDQIVIVACERSDSYRYLGEWSSRPMELHVMSPADKLLRRSRRLDDQRQDPSKSCYKIRTICMLEKSKVHIDCQPRPWTWYSATTAHETIQLYDEEAQAKAQETLDALGGGAYATICVVSYDLRETMAALALFGVKLPSCKLVFVDLVKVLEHQMREEGSIPEPLRKYTDANIVMRNGRLDRRPGPPTGNLGMPSLKLVEVVGPAAESHREDFKRLEKEDMALKRIASRIRNG</sequence>
<evidence type="ECO:0000313" key="1">
    <source>
        <dbReference type="EMBL" id="OHF01757.1"/>
    </source>
</evidence>
<dbReference type="RefSeq" id="XP_022478899.1">
    <property type="nucleotide sequence ID" value="XM_022614598.1"/>
</dbReference>
<dbReference type="GeneID" id="34556108"/>
<dbReference type="EMBL" id="MJBS01000017">
    <property type="protein sequence ID" value="OHF01757.1"/>
    <property type="molecule type" value="Genomic_DNA"/>
</dbReference>
<dbReference type="OrthoDB" id="4814856at2759"/>
<evidence type="ECO:0000313" key="2">
    <source>
        <dbReference type="Proteomes" id="UP000176998"/>
    </source>
</evidence>
<gene>
    <name evidence="1" type="ORF">CORC01_02948</name>
</gene>
<dbReference type="AlphaFoldDB" id="A0A1G4BKD6"/>